<reference evidence="4" key="1">
    <citation type="journal article" date="2019" name="Int. J. Syst. Evol. Microbiol.">
        <title>The Global Catalogue of Microorganisms (GCM) 10K type strain sequencing project: providing services to taxonomists for standard genome sequencing and annotation.</title>
        <authorList>
            <consortium name="The Broad Institute Genomics Platform"/>
            <consortium name="The Broad Institute Genome Sequencing Center for Infectious Disease"/>
            <person name="Wu L."/>
            <person name="Ma J."/>
        </authorList>
    </citation>
    <scope>NUCLEOTIDE SEQUENCE [LARGE SCALE GENOMIC DNA]</scope>
    <source>
        <strain evidence="4">CGMCC 1.12192</strain>
    </source>
</reference>
<dbReference type="RefSeq" id="WP_204392529.1">
    <property type="nucleotide sequence ID" value="NZ_JAFBBW010000001.1"/>
</dbReference>
<comment type="caution">
    <text evidence="3">The sequence shown here is derived from an EMBL/GenBank/DDBJ whole genome shotgun (WGS) entry which is preliminary data.</text>
</comment>
<keyword evidence="1" id="KW-0472">Membrane</keyword>
<dbReference type="InterPro" id="IPR025241">
    <property type="entry name" value="DUF4190"/>
</dbReference>
<evidence type="ECO:0000313" key="3">
    <source>
        <dbReference type="EMBL" id="MFC4829087.1"/>
    </source>
</evidence>
<dbReference type="Pfam" id="PF13828">
    <property type="entry name" value="DUF4190"/>
    <property type="match status" value="1"/>
</dbReference>
<gene>
    <name evidence="3" type="ORF">ACFPER_09820</name>
</gene>
<protein>
    <submittedName>
        <fullName evidence="3">DUF4190 domain-containing protein</fullName>
    </submittedName>
</protein>
<keyword evidence="1" id="KW-0812">Transmembrane</keyword>
<keyword evidence="4" id="KW-1185">Reference proteome</keyword>
<sequence>MTAPAATTPQTDRWNVWAIVAFITVWFTVILGLIFGHIALSQIKRTGERGHGLALAAVIIGWIAVALGGLAAMFFLIWGGLYVSSNG</sequence>
<dbReference type="EMBL" id="JBHSJC010000001">
    <property type="protein sequence ID" value="MFC4829087.1"/>
    <property type="molecule type" value="Genomic_DNA"/>
</dbReference>
<evidence type="ECO:0000259" key="2">
    <source>
        <dbReference type="Pfam" id="PF13828"/>
    </source>
</evidence>
<evidence type="ECO:0000313" key="4">
    <source>
        <dbReference type="Proteomes" id="UP001595960"/>
    </source>
</evidence>
<evidence type="ECO:0000256" key="1">
    <source>
        <dbReference type="SAM" id="Phobius"/>
    </source>
</evidence>
<keyword evidence="1" id="KW-1133">Transmembrane helix</keyword>
<feature type="transmembrane region" description="Helical" evidence="1">
    <location>
        <begin position="16"/>
        <end position="40"/>
    </location>
</feature>
<organism evidence="3 4">
    <name type="scientific">Agromyces aurantiacus</name>
    <dbReference type="NCBI Taxonomy" id="165814"/>
    <lineage>
        <taxon>Bacteria</taxon>
        <taxon>Bacillati</taxon>
        <taxon>Actinomycetota</taxon>
        <taxon>Actinomycetes</taxon>
        <taxon>Micrococcales</taxon>
        <taxon>Microbacteriaceae</taxon>
        <taxon>Agromyces</taxon>
    </lineage>
</organism>
<name>A0ABV9R6K3_9MICO</name>
<proteinExistence type="predicted"/>
<dbReference type="Proteomes" id="UP001595960">
    <property type="component" value="Unassembled WGS sequence"/>
</dbReference>
<accession>A0ABV9R6K3</accession>
<feature type="domain" description="DUF4190" evidence="2">
    <location>
        <begin position="16"/>
        <end position="70"/>
    </location>
</feature>
<feature type="transmembrane region" description="Helical" evidence="1">
    <location>
        <begin position="52"/>
        <end position="78"/>
    </location>
</feature>